<keyword evidence="7 10" id="KW-0663">Pyridoxal phosphate</keyword>
<dbReference type="InterPro" id="IPR015421">
    <property type="entry name" value="PyrdxlP-dep_Trfase_major"/>
</dbReference>
<dbReference type="Gene3D" id="3.40.640.10">
    <property type="entry name" value="Type I PLP-dependent aspartate aminotransferase-like (Major domain)"/>
    <property type="match status" value="1"/>
</dbReference>
<evidence type="ECO:0000256" key="1">
    <source>
        <dbReference type="ARBA" id="ARBA00001933"/>
    </source>
</evidence>
<protein>
    <submittedName>
        <fullName evidence="12">Class I and II aminotransferase</fullName>
        <ecNumber evidence="12">2.6.1.9</ecNumber>
    </submittedName>
</protein>
<dbReference type="InterPro" id="IPR005861">
    <property type="entry name" value="HisP_aminotrans"/>
</dbReference>
<dbReference type="GO" id="GO:0000105">
    <property type="term" value="P:L-histidine biosynthetic process"/>
    <property type="evidence" value="ECO:0007669"/>
    <property type="project" value="UniProtKB-KW"/>
</dbReference>
<evidence type="ECO:0000256" key="9">
    <source>
        <dbReference type="ARBA" id="ARBA00029440"/>
    </source>
</evidence>
<dbReference type="CDD" id="cd00609">
    <property type="entry name" value="AAT_like"/>
    <property type="match status" value="1"/>
</dbReference>
<dbReference type="OrthoDB" id="9813612at2"/>
<dbReference type="InterPro" id="IPR015422">
    <property type="entry name" value="PyrdxlP-dep_Trfase_small"/>
</dbReference>
<name>A0A174EGH5_9CLOT</name>
<dbReference type="GO" id="GO:0004400">
    <property type="term" value="F:histidinol-phosphate transaminase activity"/>
    <property type="evidence" value="ECO:0007669"/>
    <property type="project" value="UniProtKB-EC"/>
</dbReference>
<organism evidence="12 13">
    <name type="scientific">Clostridium disporicum</name>
    <dbReference type="NCBI Taxonomy" id="84024"/>
    <lineage>
        <taxon>Bacteria</taxon>
        <taxon>Bacillati</taxon>
        <taxon>Bacillota</taxon>
        <taxon>Clostridia</taxon>
        <taxon>Eubacteriales</taxon>
        <taxon>Clostridiaceae</taxon>
        <taxon>Clostridium</taxon>
    </lineage>
</organism>
<sequence>MKKIKSYKGIMNDEFGIRVNGNESYKNITKDELNEIIEEVKKINFNRYPDNDSIDIRKAYANVIGVSEENIIAGNGSDEMISLIIDTQITKRKTVLTINPDFSMYDFYTSLNDGIIKKYNTEKDGEFSVSKFITYGKKVEPKVIIFSNPNNPTGHVISSEDIIFILESFKDTLVVVDEAYYEFYGQSMIGYIEIYKNLVVTRTLSKAWGLAALRIGFLIANKELIKSLNLSKVPYNLNTFSQLVGCIVLRHPERILKNVEEIVHERERLYKRLNEIQKNSNDEIKFYKSKSNFIFGRTKNKEKLKKALEDKGILIRYFEDDSFRISVGSPLENDFIVNIIGNNMCEVREKCEENISN</sequence>
<dbReference type="SUPFAM" id="SSF53383">
    <property type="entry name" value="PLP-dependent transferases"/>
    <property type="match status" value="1"/>
</dbReference>
<evidence type="ECO:0000256" key="2">
    <source>
        <dbReference type="ARBA" id="ARBA00007970"/>
    </source>
</evidence>
<evidence type="ECO:0000256" key="3">
    <source>
        <dbReference type="ARBA" id="ARBA00011738"/>
    </source>
</evidence>
<keyword evidence="6 12" id="KW-0808">Transferase</keyword>
<evidence type="ECO:0000256" key="4">
    <source>
        <dbReference type="ARBA" id="ARBA00022576"/>
    </source>
</evidence>
<dbReference type="InterPro" id="IPR001917">
    <property type="entry name" value="Aminotrans_II_pyridoxalP_BS"/>
</dbReference>
<dbReference type="EC" id="2.6.1.9" evidence="12"/>
<comment type="similarity">
    <text evidence="2">Belongs to the class-II pyridoxal-phosphate-dependent aminotransferase family. Histidinol-phosphate aminotransferase subfamily.</text>
</comment>
<reference evidence="12 13" key="1">
    <citation type="submission" date="2015-09" db="EMBL/GenBank/DDBJ databases">
        <authorList>
            <consortium name="Pathogen Informatics"/>
        </authorList>
    </citation>
    <scope>NUCLEOTIDE SEQUENCE [LARGE SCALE GENOMIC DNA]</scope>
    <source>
        <strain evidence="12 13">2789STDY5834855</strain>
    </source>
</reference>
<accession>A0A174EGH5</accession>
<evidence type="ECO:0000256" key="7">
    <source>
        <dbReference type="ARBA" id="ARBA00022898"/>
    </source>
</evidence>
<keyword evidence="4 12" id="KW-0032">Aminotransferase</keyword>
<dbReference type="InterPro" id="IPR004839">
    <property type="entry name" value="Aminotransferase_I/II_large"/>
</dbReference>
<gene>
    <name evidence="12" type="primary">hisC</name>
    <name evidence="12" type="ORF">ERS852470_02147</name>
</gene>
<dbReference type="Proteomes" id="UP000095558">
    <property type="component" value="Unassembled WGS sequence"/>
</dbReference>
<evidence type="ECO:0000256" key="6">
    <source>
        <dbReference type="ARBA" id="ARBA00022679"/>
    </source>
</evidence>
<comment type="pathway">
    <text evidence="9">Amino-acid biosynthesis.</text>
</comment>
<evidence type="ECO:0000313" key="12">
    <source>
        <dbReference type="EMBL" id="CUO37032.1"/>
    </source>
</evidence>
<dbReference type="AlphaFoldDB" id="A0A174EGH5"/>
<keyword evidence="8" id="KW-0368">Histidine biosynthesis</keyword>
<evidence type="ECO:0000259" key="11">
    <source>
        <dbReference type="Pfam" id="PF00155"/>
    </source>
</evidence>
<dbReference type="PANTHER" id="PTHR42885:SF2">
    <property type="entry name" value="HISTIDINOL-PHOSPHATE AMINOTRANSFERASE"/>
    <property type="match status" value="1"/>
</dbReference>
<comment type="cofactor">
    <cofactor evidence="1 10">
        <name>pyridoxal 5'-phosphate</name>
        <dbReference type="ChEBI" id="CHEBI:597326"/>
    </cofactor>
</comment>
<dbReference type="InterPro" id="IPR015424">
    <property type="entry name" value="PyrdxlP-dep_Trfase"/>
</dbReference>
<evidence type="ECO:0000256" key="10">
    <source>
        <dbReference type="RuleBase" id="RU003693"/>
    </source>
</evidence>
<dbReference type="NCBIfam" id="TIGR01141">
    <property type="entry name" value="hisC"/>
    <property type="match status" value="1"/>
</dbReference>
<feature type="domain" description="Aminotransferase class I/classII large" evidence="11">
    <location>
        <begin position="36"/>
        <end position="333"/>
    </location>
</feature>
<dbReference type="PANTHER" id="PTHR42885">
    <property type="entry name" value="HISTIDINOL-PHOSPHATE AMINOTRANSFERASE-RELATED"/>
    <property type="match status" value="1"/>
</dbReference>
<proteinExistence type="inferred from homology"/>
<comment type="subunit">
    <text evidence="3">Homodimer.</text>
</comment>
<dbReference type="GO" id="GO:0030170">
    <property type="term" value="F:pyridoxal phosphate binding"/>
    <property type="evidence" value="ECO:0007669"/>
    <property type="project" value="InterPro"/>
</dbReference>
<keyword evidence="5" id="KW-0028">Amino-acid biosynthesis</keyword>
<dbReference type="EMBL" id="CYZV01000022">
    <property type="protein sequence ID" value="CUO37032.1"/>
    <property type="molecule type" value="Genomic_DNA"/>
</dbReference>
<evidence type="ECO:0000256" key="8">
    <source>
        <dbReference type="ARBA" id="ARBA00023102"/>
    </source>
</evidence>
<dbReference type="PROSITE" id="PS00599">
    <property type="entry name" value="AA_TRANSFER_CLASS_2"/>
    <property type="match status" value="1"/>
</dbReference>
<dbReference type="Pfam" id="PF00155">
    <property type="entry name" value="Aminotran_1_2"/>
    <property type="match status" value="1"/>
</dbReference>
<dbReference type="RefSeq" id="WP_042400685.1">
    <property type="nucleotide sequence ID" value="NZ_CYZV01000022.1"/>
</dbReference>
<evidence type="ECO:0000313" key="13">
    <source>
        <dbReference type="Proteomes" id="UP000095558"/>
    </source>
</evidence>
<dbReference type="GeneID" id="83012761"/>
<evidence type="ECO:0000256" key="5">
    <source>
        <dbReference type="ARBA" id="ARBA00022605"/>
    </source>
</evidence>
<dbReference type="Gene3D" id="3.90.1150.10">
    <property type="entry name" value="Aspartate Aminotransferase, domain 1"/>
    <property type="match status" value="1"/>
</dbReference>